<dbReference type="eggNOG" id="KOG0483">
    <property type="taxonomic scope" value="Eukaryota"/>
</dbReference>
<keyword evidence="4 8" id="KW-0238">DNA-binding</keyword>
<reference evidence="14" key="4">
    <citation type="submission" date="2021-05" db="UniProtKB">
        <authorList>
            <consortium name="EnsemblPlants"/>
        </authorList>
    </citation>
    <scope>IDENTIFICATION</scope>
    <source>
        <strain evidence="14">cv. B73</strain>
    </source>
</reference>
<dbReference type="CDD" id="cd00086">
    <property type="entry name" value="homeodomain"/>
    <property type="match status" value="1"/>
</dbReference>
<evidence type="ECO:0000256" key="3">
    <source>
        <dbReference type="ARBA" id="ARBA00023015"/>
    </source>
</evidence>
<dbReference type="Gramene" id="Zm00001eb399360_T001">
    <property type="protein sequence ID" value="Zm00001eb399360_P001"/>
    <property type="gene ID" value="Zm00001eb399360"/>
</dbReference>
<dbReference type="PaxDb" id="4577-GRMZM2G105834_P01"/>
<evidence type="ECO:0000256" key="2">
    <source>
        <dbReference type="ARBA" id="ARBA00006074"/>
    </source>
</evidence>
<dbReference type="SMART" id="SM00340">
    <property type="entry name" value="HALZ"/>
    <property type="match status" value="1"/>
</dbReference>
<evidence type="ECO:0000313" key="13">
    <source>
        <dbReference type="EMBL" id="AQL08294.1"/>
    </source>
</evidence>
<dbReference type="EnsemblPlants" id="Zm00001eb399360_T001">
    <property type="protein sequence ID" value="Zm00001eb399360_P001"/>
    <property type="gene ID" value="Zm00001eb399360"/>
</dbReference>
<dbReference type="FunFam" id="1.10.10.60:FF:000577">
    <property type="entry name" value="Homeobox-leucine zipper protein 18"/>
    <property type="match status" value="1"/>
</dbReference>
<reference evidence="13" key="2">
    <citation type="submission" date="2015-12" db="EMBL/GenBank/DDBJ databases">
        <title>Update maize B73 reference genome by single molecule sequencing technologies.</title>
        <authorList>
            <consortium name="Maize Genome Sequencing Project"/>
            <person name="Ware D."/>
        </authorList>
    </citation>
    <scope>NUCLEOTIDE SEQUENCE</scope>
    <source>
        <tissue evidence="13">Seedling</tissue>
    </source>
</reference>
<evidence type="ECO:0000256" key="5">
    <source>
        <dbReference type="ARBA" id="ARBA00023155"/>
    </source>
</evidence>
<keyword evidence="6" id="KW-0804">Transcription</keyword>
<feature type="compositionally biased region" description="Basic and acidic residues" evidence="11">
    <location>
        <begin position="85"/>
        <end position="99"/>
    </location>
</feature>
<evidence type="ECO:0000256" key="4">
    <source>
        <dbReference type="ARBA" id="ARBA00023125"/>
    </source>
</evidence>
<comment type="subcellular location">
    <subcellularLocation>
        <location evidence="1 8 9">Nucleus</location>
    </subcellularLocation>
</comment>
<evidence type="ECO:0000256" key="9">
    <source>
        <dbReference type="RuleBase" id="RU000682"/>
    </source>
</evidence>
<dbReference type="SUPFAM" id="SSF46689">
    <property type="entry name" value="Homeodomain-like"/>
    <property type="match status" value="1"/>
</dbReference>
<dbReference type="KEGG" id="zma:103639392"/>
<protein>
    <submittedName>
        <fullName evidence="13">Putative homeobox DNA-binding and leucine zipper domain family protein</fullName>
    </submittedName>
</protein>
<evidence type="ECO:0000313" key="15">
    <source>
        <dbReference type="Proteomes" id="UP000007305"/>
    </source>
</evidence>
<accession>K7WFM4</accession>
<evidence type="ECO:0000256" key="6">
    <source>
        <dbReference type="ARBA" id="ARBA00023163"/>
    </source>
</evidence>
<dbReference type="PANTHER" id="PTHR45714:SF34">
    <property type="entry name" value="HOMEOBOX-LEUCINE ZIPPER PROTEIN HAT9"/>
    <property type="match status" value="1"/>
</dbReference>
<dbReference type="GeneID" id="103639392"/>
<dbReference type="OrthoDB" id="6159439at2759"/>
<feature type="region of interest" description="Disordered" evidence="11">
    <location>
        <begin position="1"/>
        <end position="125"/>
    </location>
</feature>
<evidence type="ECO:0000256" key="8">
    <source>
        <dbReference type="PROSITE-ProRule" id="PRU00108"/>
    </source>
</evidence>
<dbReference type="SMART" id="SM00389">
    <property type="entry name" value="HOX"/>
    <property type="match status" value="1"/>
</dbReference>
<dbReference type="EMBL" id="CM000785">
    <property type="protein sequence ID" value="AQL08294.1"/>
    <property type="molecule type" value="Genomic_DNA"/>
</dbReference>
<evidence type="ECO:0000256" key="1">
    <source>
        <dbReference type="ARBA" id="ARBA00004123"/>
    </source>
</evidence>
<feature type="coiled-coil region" evidence="10">
    <location>
        <begin position="177"/>
        <end position="214"/>
    </location>
</feature>
<keyword evidence="3" id="KW-0805">Transcription regulation</keyword>
<keyword evidence="10" id="KW-0175">Coiled coil</keyword>
<reference evidence="14" key="3">
    <citation type="submission" date="2019-07" db="EMBL/GenBank/DDBJ databases">
        <authorList>
            <person name="Seetharam A."/>
            <person name="Woodhouse M."/>
            <person name="Cannon E."/>
        </authorList>
    </citation>
    <scope>NUCLEOTIDE SEQUENCE [LARGE SCALE GENOMIC DNA]</scope>
    <source>
        <strain evidence="14">cv. B73</strain>
    </source>
</reference>
<dbReference type="InterPro" id="IPR009057">
    <property type="entry name" value="Homeodomain-like_sf"/>
</dbReference>
<name>K7WFM4_MAIZE</name>
<feature type="compositionally biased region" description="Low complexity" evidence="11">
    <location>
        <begin position="75"/>
        <end position="84"/>
    </location>
</feature>
<dbReference type="InterPro" id="IPR017970">
    <property type="entry name" value="Homeobox_CS"/>
</dbReference>
<dbReference type="Pfam" id="PF00046">
    <property type="entry name" value="Homeodomain"/>
    <property type="match status" value="1"/>
</dbReference>
<keyword evidence="15" id="KW-1185">Reference proteome</keyword>
<keyword evidence="7 8" id="KW-0539">Nucleus</keyword>
<comment type="similarity">
    <text evidence="2">Belongs to the HD-ZIP homeobox family. Class II subfamily.</text>
</comment>
<dbReference type="Pfam" id="PF02183">
    <property type="entry name" value="HALZ"/>
    <property type="match status" value="1"/>
</dbReference>
<feature type="domain" description="Homeobox" evidence="12">
    <location>
        <begin position="118"/>
        <end position="178"/>
    </location>
</feature>
<dbReference type="AlphaFoldDB" id="K7WFM4"/>
<dbReference type="SMR" id="K7WFM4"/>
<dbReference type="Gene3D" id="1.10.10.60">
    <property type="entry name" value="Homeodomain-like"/>
    <property type="match status" value="1"/>
</dbReference>
<dbReference type="GO" id="GO:0000981">
    <property type="term" value="F:DNA-binding transcription factor activity, RNA polymerase II-specific"/>
    <property type="evidence" value="ECO:0007669"/>
    <property type="project" value="InterPro"/>
</dbReference>
<proteinExistence type="inferred from homology"/>
<reference evidence="15" key="1">
    <citation type="journal article" date="2009" name="Science">
        <title>The B73 maize genome: complexity, diversity, and dynamics.</title>
        <authorList>
            <person name="Schnable P.S."/>
            <person name="Ware D."/>
            <person name="Fulton R.S."/>
            <person name="Stein J.C."/>
            <person name="Wei F."/>
            <person name="Pasternak S."/>
            <person name="Liang C."/>
            <person name="Zhang J."/>
            <person name="Fulton L."/>
            <person name="Graves T.A."/>
            <person name="Minx P."/>
            <person name="Reily A.D."/>
            <person name="Courtney L."/>
            <person name="Kruchowski S.S."/>
            <person name="Tomlinson C."/>
            <person name="Strong C."/>
            <person name="Delehaunty K."/>
            <person name="Fronick C."/>
            <person name="Courtney B."/>
            <person name="Rock S.M."/>
            <person name="Belter E."/>
            <person name="Du F."/>
            <person name="Kim K."/>
            <person name="Abbott R.M."/>
            <person name="Cotton M."/>
            <person name="Levy A."/>
            <person name="Marchetto P."/>
            <person name="Ochoa K."/>
            <person name="Jackson S.M."/>
            <person name="Gillam B."/>
            <person name="Chen W."/>
            <person name="Yan L."/>
            <person name="Higginbotham J."/>
            <person name="Cardenas M."/>
            <person name="Waligorski J."/>
            <person name="Applebaum E."/>
            <person name="Phelps L."/>
            <person name="Falcone J."/>
            <person name="Kanchi K."/>
            <person name="Thane T."/>
            <person name="Scimone A."/>
            <person name="Thane N."/>
            <person name="Henke J."/>
            <person name="Wang T."/>
            <person name="Ruppert J."/>
            <person name="Shah N."/>
            <person name="Rotter K."/>
            <person name="Hodges J."/>
            <person name="Ingenthron E."/>
            <person name="Cordes M."/>
            <person name="Kohlberg S."/>
            <person name="Sgro J."/>
            <person name="Delgado B."/>
            <person name="Mead K."/>
            <person name="Chinwalla A."/>
            <person name="Leonard S."/>
            <person name="Crouse K."/>
            <person name="Collura K."/>
            <person name="Kudrna D."/>
            <person name="Currie J."/>
            <person name="He R."/>
            <person name="Angelova A."/>
            <person name="Rajasekar S."/>
            <person name="Mueller T."/>
            <person name="Lomeli R."/>
            <person name="Scara G."/>
            <person name="Ko A."/>
            <person name="Delaney K."/>
            <person name="Wissotski M."/>
            <person name="Lopez G."/>
            <person name="Campos D."/>
            <person name="Braidotti M."/>
            <person name="Ashley E."/>
            <person name="Golser W."/>
            <person name="Kim H."/>
            <person name="Lee S."/>
            <person name="Lin J."/>
            <person name="Dujmic Z."/>
            <person name="Kim W."/>
            <person name="Talag J."/>
            <person name="Zuccolo A."/>
            <person name="Fan C."/>
            <person name="Sebastian A."/>
            <person name="Kramer M."/>
            <person name="Spiegel L."/>
            <person name="Nascimento L."/>
            <person name="Zutavern T."/>
            <person name="Miller B."/>
            <person name="Ambroise C."/>
            <person name="Muller S."/>
            <person name="Spooner W."/>
            <person name="Narechania A."/>
            <person name="Ren L."/>
            <person name="Wei S."/>
            <person name="Kumari S."/>
            <person name="Faga B."/>
            <person name="Levy M.J."/>
            <person name="McMahan L."/>
            <person name="Van Buren P."/>
            <person name="Vaughn M.W."/>
            <person name="Ying K."/>
            <person name="Yeh C.-T."/>
            <person name="Emrich S.J."/>
            <person name="Jia Y."/>
            <person name="Kalyanaraman A."/>
            <person name="Hsia A.-P."/>
            <person name="Barbazuk W.B."/>
            <person name="Baucom R.S."/>
            <person name="Brutnell T.P."/>
            <person name="Carpita N.C."/>
            <person name="Chaparro C."/>
            <person name="Chia J.-M."/>
            <person name="Deragon J.-M."/>
            <person name="Estill J.C."/>
            <person name="Fu Y."/>
            <person name="Jeddeloh J.A."/>
            <person name="Han Y."/>
            <person name="Lee H."/>
            <person name="Li P."/>
            <person name="Lisch D.R."/>
            <person name="Liu S."/>
            <person name="Liu Z."/>
            <person name="Nagel D.H."/>
            <person name="McCann M.C."/>
            <person name="SanMiguel P."/>
            <person name="Myers A.M."/>
            <person name="Nettleton D."/>
            <person name="Nguyen J."/>
            <person name="Penning B.W."/>
            <person name="Ponnala L."/>
            <person name="Schneider K.L."/>
            <person name="Schwartz D.C."/>
            <person name="Sharma A."/>
            <person name="Soderlund C."/>
            <person name="Springer N.M."/>
            <person name="Sun Q."/>
            <person name="Wang H."/>
            <person name="Waterman M."/>
            <person name="Westerman R."/>
            <person name="Wolfgruber T.K."/>
            <person name="Yang L."/>
            <person name="Yu Y."/>
            <person name="Zhang L."/>
            <person name="Zhou S."/>
            <person name="Zhu Q."/>
            <person name="Bennetzen J.L."/>
            <person name="Dawe R.K."/>
            <person name="Jiang J."/>
            <person name="Jiang N."/>
            <person name="Presting G.G."/>
            <person name="Wessler S.R."/>
            <person name="Aluru S."/>
            <person name="Martienssen R.A."/>
            <person name="Clifton S.W."/>
            <person name="McCombie W.R."/>
            <person name="Wing R.A."/>
            <person name="Wilson R.K."/>
        </authorList>
    </citation>
    <scope>NUCLEOTIDE SEQUENCE [LARGE SCALE GENOMIC DNA]</scope>
    <source>
        <strain evidence="15">cv. B73</strain>
    </source>
</reference>
<evidence type="ECO:0000256" key="11">
    <source>
        <dbReference type="SAM" id="MobiDB-lite"/>
    </source>
</evidence>
<keyword evidence="5 8" id="KW-0371">Homeobox</keyword>
<dbReference type="ExpressionAtlas" id="K7WFM4">
    <property type="expression patterns" value="baseline and differential"/>
</dbReference>
<feature type="compositionally biased region" description="Gly residues" evidence="11">
    <location>
        <begin position="18"/>
        <end position="27"/>
    </location>
</feature>
<dbReference type="GO" id="GO:0043565">
    <property type="term" value="F:sequence-specific DNA binding"/>
    <property type="evidence" value="ECO:0007669"/>
    <property type="project" value="InterPro"/>
</dbReference>
<dbReference type="PROSITE" id="PS50071">
    <property type="entry name" value="HOMEOBOX_2"/>
    <property type="match status" value="1"/>
</dbReference>
<feature type="compositionally biased region" description="Low complexity" evidence="11">
    <location>
        <begin position="217"/>
        <end position="230"/>
    </location>
</feature>
<feature type="compositionally biased region" description="Basic and acidic residues" evidence="11">
    <location>
        <begin position="1"/>
        <end position="10"/>
    </location>
</feature>
<dbReference type="PANTHER" id="PTHR45714">
    <property type="entry name" value="HOMEOBOX-LEUCINE ZIPPER PROTEIN HAT14"/>
    <property type="match status" value="1"/>
</dbReference>
<evidence type="ECO:0000313" key="14">
    <source>
        <dbReference type="EnsemblPlants" id="Zm00001eb399360_P001"/>
    </source>
</evidence>
<evidence type="ECO:0000256" key="10">
    <source>
        <dbReference type="SAM" id="Coils"/>
    </source>
</evidence>
<dbReference type="RefSeq" id="XP_008660367.1">
    <property type="nucleotide sequence ID" value="XM_008662145.4"/>
</dbReference>
<dbReference type="InterPro" id="IPR050762">
    <property type="entry name" value="HD-ZIP_Homeobox_LZ_Class_II"/>
</dbReference>
<gene>
    <name evidence="14" type="primary">LOC103639392</name>
    <name evidence="13" type="ORF">ZEAMMB73_Zm00001d047995</name>
</gene>
<feature type="compositionally biased region" description="Low complexity" evidence="11">
    <location>
        <begin position="100"/>
        <end position="112"/>
    </location>
</feature>
<dbReference type="InterPro" id="IPR003106">
    <property type="entry name" value="Leu_zip_homeo"/>
</dbReference>
<dbReference type="InterPro" id="IPR001356">
    <property type="entry name" value="HD"/>
</dbReference>
<organism evidence="14 15">
    <name type="scientific">Zea mays</name>
    <name type="common">Maize</name>
    <dbReference type="NCBI Taxonomy" id="4577"/>
    <lineage>
        <taxon>Eukaryota</taxon>
        <taxon>Viridiplantae</taxon>
        <taxon>Streptophyta</taxon>
        <taxon>Embryophyta</taxon>
        <taxon>Tracheophyta</taxon>
        <taxon>Spermatophyta</taxon>
        <taxon>Magnoliopsida</taxon>
        <taxon>Liliopsida</taxon>
        <taxon>Poales</taxon>
        <taxon>Poaceae</taxon>
        <taxon>PACMAD clade</taxon>
        <taxon>Panicoideae</taxon>
        <taxon>Andropogonodae</taxon>
        <taxon>Andropogoneae</taxon>
        <taxon>Tripsacinae</taxon>
        <taxon>Zea</taxon>
    </lineage>
</organism>
<dbReference type="Proteomes" id="UP000007305">
    <property type="component" value="Chromosome 9"/>
</dbReference>
<feature type="region of interest" description="Disordered" evidence="11">
    <location>
        <begin position="215"/>
        <end position="235"/>
    </location>
</feature>
<feature type="DNA-binding region" description="Homeobox" evidence="8">
    <location>
        <begin position="120"/>
        <end position="179"/>
    </location>
</feature>
<evidence type="ECO:0000259" key="12">
    <source>
        <dbReference type="PROSITE" id="PS50071"/>
    </source>
</evidence>
<dbReference type="HOGENOM" id="CLU_049516_0_1_1"/>
<sequence length="296" mass="31561">MAQEDVHLDDAGLALGLSLGGGGGGGASAAARHGTSRSRLSTEAPRTLEPPSLTLSMPDEATATATGGSGGSGGAARSVSSRSVEGVKRERVDDAEGERASSTAAAARAGAGAEDDDDGSTRKKLRLTKEQSKLLEDRFKDHSTLNPKQKIALAKQLKLRPRQVEVWFQNRRARTKLKQTEVDCELLKRCCESLSEENRRLQRELQELRALKQLAGPHPHQAPSSSPAAATQGVPVPVPVPPPLYVQMQMQLPMPAATLSLCPSCERLRGGPKAEPDRPQAATHRFFNPFTHSAAC</sequence>
<dbReference type="GO" id="GO:0005634">
    <property type="term" value="C:nucleus"/>
    <property type="evidence" value="ECO:0007669"/>
    <property type="project" value="UniProtKB-SubCell"/>
</dbReference>
<dbReference type="STRING" id="4577.K7WFM4"/>
<evidence type="ECO:0000256" key="7">
    <source>
        <dbReference type="ARBA" id="ARBA00023242"/>
    </source>
</evidence>
<dbReference type="PROSITE" id="PS00027">
    <property type="entry name" value="HOMEOBOX_1"/>
    <property type="match status" value="1"/>
</dbReference>